<comment type="similarity">
    <text evidence="2">Belongs to the NOP14 family.</text>
</comment>
<dbReference type="PANTHER" id="PTHR23183:SF0">
    <property type="entry name" value="NUCLEOLAR PROTEIN 14"/>
    <property type="match status" value="1"/>
</dbReference>
<feature type="region of interest" description="Disordered" evidence="7">
    <location>
        <begin position="1"/>
        <end position="20"/>
    </location>
</feature>
<feature type="compositionally biased region" description="Basic and acidic residues" evidence="7">
    <location>
        <begin position="304"/>
        <end position="316"/>
    </location>
</feature>
<name>A0AAD5XCT6_9FUNG</name>
<evidence type="ECO:0000256" key="7">
    <source>
        <dbReference type="SAM" id="MobiDB-lite"/>
    </source>
</evidence>
<dbReference type="Pfam" id="PF04147">
    <property type="entry name" value="Nop14"/>
    <property type="match status" value="1"/>
</dbReference>
<keyword evidence="5" id="KW-0539">Nucleus</keyword>
<dbReference type="InterPro" id="IPR001611">
    <property type="entry name" value="Leu-rich_rpt"/>
</dbReference>
<evidence type="ECO:0000313" key="9">
    <source>
        <dbReference type="Proteomes" id="UP001211907"/>
    </source>
</evidence>
<comment type="function">
    <text evidence="6">Involved in nucleolar processing of pre-18S ribosomal RNA. Has a role in the nuclear export of 40S pre-ribosomal subunit to the cytoplasm.</text>
</comment>
<comment type="subcellular location">
    <subcellularLocation>
        <location evidence="1">Nucleus</location>
        <location evidence="1">Nucleolus</location>
    </subcellularLocation>
</comment>
<evidence type="ECO:0000313" key="8">
    <source>
        <dbReference type="EMBL" id="KAJ3103998.1"/>
    </source>
</evidence>
<dbReference type="PROSITE" id="PS51450">
    <property type="entry name" value="LRR"/>
    <property type="match status" value="1"/>
</dbReference>
<evidence type="ECO:0000256" key="2">
    <source>
        <dbReference type="ARBA" id="ARBA00007466"/>
    </source>
</evidence>
<feature type="compositionally biased region" description="Basic and acidic residues" evidence="7">
    <location>
        <begin position="277"/>
        <end position="292"/>
    </location>
</feature>
<evidence type="ECO:0000256" key="6">
    <source>
        <dbReference type="ARBA" id="ARBA00024695"/>
    </source>
</evidence>
<keyword evidence="4" id="KW-0698">rRNA processing</keyword>
<feature type="compositionally biased region" description="Polar residues" evidence="7">
    <location>
        <begin position="1"/>
        <end position="12"/>
    </location>
</feature>
<protein>
    <submittedName>
        <fullName evidence="8">Nucleolar complex protein 14</fullName>
    </submittedName>
</protein>
<dbReference type="GO" id="GO:0032040">
    <property type="term" value="C:small-subunit processome"/>
    <property type="evidence" value="ECO:0007669"/>
    <property type="project" value="InterPro"/>
</dbReference>
<keyword evidence="9" id="KW-1185">Reference proteome</keyword>
<feature type="compositionally biased region" description="Basic and acidic residues" evidence="7">
    <location>
        <begin position="325"/>
        <end position="351"/>
    </location>
</feature>
<dbReference type="InterPro" id="IPR007276">
    <property type="entry name" value="Nop14"/>
</dbReference>
<dbReference type="Proteomes" id="UP001211907">
    <property type="component" value="Unassembled WGS sequence"/>
</dbReference>
<evidence type="ECO:0000256" key="4">
    <source>
        <dbReference type="ARBA" id="ARBA00022552"/>
    </source>
</evidence>
<organism evidence="8 9">
    <name type="scientific">Physocladia obscura</name>
    <dbReference type="NCBI Taxonomy" id="109957"/>
    <lineage>
        <taxon>Eukaryota</taxon>
        <taxon>Fungi</taxon>
        <taxon>Fungi incertae sedis</taxon>
        <taxon>Chytridiomycota</taxon>
        <taxon>Chytridiomycota incertae sedis</taxon>
        <taxon>Chytridiomycetes</taxon>
        <taxon>Chytridiales</taxon>
        <taxon>Chytriomycetaceae</taxon>
        <taxon>Physocladia</taxon>
    </lineage>
</organism>
<dbReference type="EMBL" id="JADGJH010002079">
    <property type="protein sequence ID" value="KAJ3103998.1"/>
    <property type="molecule type" value="Genomic_DNA"/>
</dbReference>
<feature type="compositionally biased region" description="Acidic residues" evidence="7">
    <location>
        <begin position="486"/>
        <end position="510"/>
    </location>
</feature>
<keyword evidence="3" id="KW-0690">Ribosome biogenesis</keyword>
<sequence length="952" mass="107429">MGLGNTKTNTADATRGKKGASALTKLRTTLKTHGVVGAAAVSKKQQAKNNSNNATTMSAKAKAKLALRALDRRTAASNPFELQFAKEKHSVLNRNVKGTTGKPLLQRRKAEEIRKKSLAVELSSKHRSSAFVDKRFGENNPSLSVEDKMMERFMKEKTRSSRNSSLFNLEEEDLTHLGQSISGMDDYTLESGLERVEDDDEGNIDKSTVKFSHFGGFEDDNEEHKKSKNEIMAEVIAKSKFHKHERQKLNEEVLQMAQEVDDDLDNIKSLLMGTSKSDGKSTENEKNLAADRKARKPLSSQDDGYDKFIRELRGDTSRAAPTNRLKTDEEKAMDEKAELEKLEAERLERMKGPSKGAKKRNAQGDDLDDDFGTVANAVMSRSKRRDGRGAIKEDSSDKDEDDNDEYEANRNNGKDAMPLTYSKDGILINKNVFMRKRSKPNSESGDDEDESGDDDDEDKNEENDEDDDEVEDNGEDEAQNESLNLDQEDLDSDKETDDVEDTEESLDEDVVDKTVSKKISEVSEIPFTFISPENHADLLKYLDHLSPEGQATVIHRIRVLYHVKLGGSNRSKLENLLRLLFEHLQYLSRKSPADIETINALSKHIHELSIQFPEITTEIFLRKIKKLHNGIQTAQDKSNVLPWIDDLVFLKTIPLIFSVSDFDHLVGTRASLLMSEYLIMSPTRNGRQSLSALILCQILREFVKTSKRYVPEVINCLSSILEKLNASSNSLISIDSLSSEPINLDLAVLLAKPTKHSDSELFQCKTGEFKMALLITALNLVGQYSRIYSDAPAFIEMFSPLADKMQAFSGKKQTTIINEKLAAALKANLDLVRSLLASAELKRKPLQLQKRKAIAIQTYVPKFEEHYSLDRRGGNNKERNEVRKVKTEYKKEFKGAVRELRKDGQFIARQRLVEKAEKDQVYKKKMDRIVGDLANLEGAMRGYERKMGKTKK</sequence>
<gene>
    <name evidence="8" type="primary">NOP14</name>
    <name evidence="8" type="ORF">HK100_004119</name>
</gene>
<comment type="caution">
    <text evidence="8">The sequence shown here is derived from an EMBL/GenBank/DDBJ whole genome shotgun (WGS) entry which is preliminary data.</text>
</comment>
<dbReference type="GO" id="GO:0030692">
    <property type="term" value="C:Noc4p-Nop14p complex"/>
    <property type="evidence" value="ECO:0007669"/>
    <property type="project" value="TreeGrafter"/>
</dbReference>
<dbReference type="AlphaFoldDB" id="A0AAD5XCT6"/>
<evidence type="ECO:0000256" key="5">
    <source>
        <dbReference type="ARBA" id="ARBA00023242"/>
    </source>
</evidence>
<feature type="region of interest" description="Disordered" evidence="7">
    <location>
        <begin position="271"/>
        <end position="510"/>
    </location>
</feature>
<evidence type="ECO:0000256" key="1">
    <source>
        <dbReference type="ARBA" id="ARBA00004604"/>
    </source>
</evidence>
<proteinExistence type="inferred from homology"/>
<feature type="compositionally biased region" description="Acidic residues" evidence="7">
    <location>
        <begin position="444"/>
        <end position="479"/>
    </location>
</feature>
<accession>A0AAD5XCT6</accession>
<evidence type="ECO:0000256" key="3">
    <source>
        <dbReference type="ARBA" id="ARBA00022517"/>
    </source>
</evidence>
<dbReference type="PANTHER" id="PTHR23183">
    <property type="entry name" value="NOP14"/>
    <property type="match status" value="1"/>
</dbReference>
<reference evidence="8" key="1">
    <citation type="submission" date="2020-05" db="EMBL/GenBank/DDBJ databases">
        <title>Phylogenomic resolution of chytrid fungi.</title>
        <authorList>
            <person name="Stajich J.E."/>
            <person name="Amses K."/>
            <person name="Simmons R."/>
            <person name="Seto K."/>
            <person name="Myers J."/>
            <person name="Bonds A."/>
            <person name="Quandt C.A."/>
            <person name="Barry K."/>
            <person name="Liu P."/>
            <person name="Grigoriev I."/>
            <person name="Longcore J.E."/>
            <person name="James T.Y."/>
        </authorList>
    </citation>
    <scope>NUCLEOTIDE SEQUENCE</scope>
    <source>
        <strain evidence="8">JEL0513</strain>
    </source>
</reference>
<dbReference type="GO" id="GO:0030490">
    <property type="term" value="P:maturation of SSU-rRNA"/>
    <property type="evidence" value="ECO:0007669"/>
    <property type="project" value="TreeGrafter"/>
</dbReference>
<feature type="compositionally biased region" description="Acidic residues" evidence="7">
    <location>
        <begin position="396"/>
        <end position="406"/>
    </location>
</feature>